<dbReference type="Gene3D" id="2.170.140.10">
    <property type="entry name" value="Chitin binding domain"/>
    <property type="match status" value="1"/>
</dbReference>
<dbReference type="GO" id="GO:0008061">
    <property type="term" value="F:chitin binding"/>
    <property type="evidence" value="ECO:0007669"/>
    <property type="project" value="InterPro"/>
</dbReference>
<dbReference type="Proteomes" id="UP001231518">
    <property type="component" value="Chromosome 7"/>
</dbReference>
<accession>A0AAD8DV21</accession>
<protein>
    <recommendedName>
        <fullName evidence="2">Chitin-binding type-2 domain-containing protein</fullName>
    </recommendedName>
</protein>
<name>A0AAD8DV21_MYTSE</name>
<dbReference type="EMBL" id="JARGEI010000010">
    <property type="protein sequence ID" value="KAJ8725154.1"/>
    <property type="molecule type" value="Genomic_DNA"/>
</dbReference>
<dbReference type="InterPro" id="IPR036508">
    <property type="entry name" value="Chitin-bd_dom_sf"/>
</dbReference>
<dbReference type="SUPFAM" id="SSF57625">
    <property type="entry name" value="Invertebrate chitin-binding proteins"/>
    <property type="match status" value="1"/>
</dbReference>
<evidence type="ECO:0000313" key="3">
    <source>
        <dbReference type="EMBL" id="KAJ8725154.1"/>
    </source>
</evidence>
<dbReference type="AlphaFoldDB" id="A0AAD8DV21"/>
<sequence>MFSAKLIKALLAISIHASITEAYYINPNYDCGQYGFTCERNNRVRLCEGTKLVGPTFICPVGTICNEESTAVCEDAINYIDPALTRRLRCHRNERIANPNVPGCKGYILCVANGNRFQGINFKCSGNTIFNGFTRSCTSPQKYKCPTANTTKSATELYGSDLRKDTYNDDKYKSGLSAHFSGQRPASIECKNYKFRVTQDDTPNSVTFFCPPRPVRGETSIRCTIFSNDFCVTLERDDEDQFVTDGAPARRPRM</sequence>
<feature type="signal peptide" evidence="1">
    <location>
        <begin position="1"/>
        <end position="22"/>
    </location>
</feature>
<gene>
    <name evidence="3" type="ORF">PYW07_016112</name>
</gene>
<feature type="domain" description="Chitin-binding type-2" evidence="2">
    <location>
        <begin position="87"/>
        <end position="147"/>
    </location>
</feature>
<reference evidence="3" key="1">
    <citation type="submission" date="2023-03" db="EMBL/GenBank/DDBJ databases">
        <title>Chromosome-level genomes of two armyworms, Mythimna separata and Mythimna loreyi, provide insights into the biosynthesis and reception of sex pheromones.</title>
        <authorList>
            <person name="Zhao H."/>
        </authorList>
    </citation>
    <scope>NUCLEOTIDE SEQUENCE</scope>
    <source>
        <strain evidence="3">BeijingLab</strain>
        <tissue evidence="3">Pupa</tissue>
    </source>
</reference>
<evidence type="ECO:0000259" key="2">
    <source>
        <dbReference type="PROSITE" id="PS50940"/>
    </source>
</evidence>
<dbReference type="InterPro" id="IPR002557">
    <property type="entry name" value="Chitin-bd_dom"/>
</dbReference>
<evidence type="ECO:0000313" key="4">
    <source>
        <dbReference type="Proteomes" id="UP001231518"/>
    </source>
</evidence>
<keyword evidence="4" id="KW-1185">Reference proteome</keyword>
<evidence type="ECO:0000256" key="1">
    <source>
        <dbReference type="SAM" id="SignalP"/>
    </source>
</evidence>
<keyword evidence="1" id="KW-0732">Signal</keyword>
<dbReference type="GO" id="GO:0005576">
    <property type="term" value="C:extracellular region"/>
    <property type="evidence" value="ECO:0007669"/>
    <property type="project" value="InterPro"/>
</dbReference>
<comment type="caution">
    <text evidence="3">The sequence shown here is derived from an EMBL/GenBank/DDBJ whole genome shotgun (WGS) entry which is preliminary data.</text>
</comment>
<dbReference type="PROSITE" id="PS50940">
    <property type="entry name" value="CHIT_BIND_II"/>
    <property type="match status" value="1"/>
</dbReference>
<feature type="chain" id="PRO_5041945793" description="Chitin-binding type-2 domain-containing protein" evidence="1">
    <location>
        <begin position="23"/>
        <end position="254"/>
    </location>
</feature>
<proteinExistence type="predicted"/>
<organism evidence="3 4">
    <name type="scientific">Mythimna separata</name>
    <name type="common">Oriental armyworm</name>
    <name type="synonym">Pseudaletia separata</name>
    <dbReference type="NCBI Taxonomy" id="271217"/>
    <lineage>
        <taxon>Eukaryota</taxon>
        <taxon>Metazoa</taxon>
        <taxon>Ecdysozoa</taxon>
        <taxon>Arthropoda</taxon>
        <taxon>Hexapoda</taxon>
        <taxon>Insecta</taxon>
        <taxon>Pterygota</taxon>
        <taxon>Neoptera</taxon>
        <taxon>Endopterygota</taxon>
        <taxon>Lepidoptera</taxon>
        <taxon>Glossata</taxon>
        <taxon>Ditrysia</taxon>
        <taxon>Noctuoidea</taxon>
        <taxon>Noctuidae</taxon>
        <taxon>Noctuinae</taxon>
        <taxon>Hadenini</taxon>
        <taxon>Mythimna</taxon>
    </lineage>
</organism>